<dbReference type="AlphaFoldDB" id="A0AAD9TEN9"/>
<feature type="domain" description="DDE Tnp4" evidence="8">
    <location>
        <begin position="46"/>
        <end position="90"/>
    </location>
</feature>
<evidence type="ECO:0000259" key="8">
    <source>
        <dbReference type="Pfam" id="PF13359"/>
    </source>
</evidence>
<protein>
    <recommendedName>
        <fullName evidence="8">DDE Tnp4 domain-containing protein</fullName>
    </recommendedName>
</protein>
<dbReference type="GO" id="GO:0016787">
    <property type="term" value="F:hydrolase activity"/>
    <property type="evidence" value="ECO:0007669"/>
    <property type="project" value="UniProtKB-KW"/>
</dbReference>
<keyword evidence="4" id="KW-0540">Nuclease</keyword>
<proteinExistence type="inferred from homology"/>
<gene>
    <name evidence="9" type="ORF">Ddye_029185</name>
</gene>
<dbReference type="Proteomes" id="UP001280121">
    <property type="component" value="Unassembled WGS sequence"/>
</dbReference>
<evidence type="ECO:0000313" key="10">
    <source>
        <dbReference type="Proteomes" id="UP001280121"/>
    </source>
</evidence>
<evidence type="ECO:0000256" key="5">
    <source>
        <dbReference type="ARBA" id="ARBA00022723"/>
    </source>
</evidence>
<dbReference type="PANTHER" id="PTHR22930:SF262">
    <property type="entry name" value="MYB_SANT-LIKE DOMAIN, HARBINGER TRANSPOSASE-DERIVED NUCLEASE DOMAIN PROTEIN-RELATED"/>
    <property type="match status" value="1"/>
</dbReference>
<evidence type="ECO:0000313" key="9">
    <source>
        <dbReference type="EMBL" id="KAK2634393.1"/>
    </source>
</evidence>
<dbReference type="InterPro" id="IPR045249">
    <property type="entry name" value="HARBI1-like"/>
</dbReference>
<keyword evidence="10" id="KW-1185">Reference proteome</keyword>
<comment type="cofactor">
    <cofactor evidence="1">
        <name>a divalent metal cation</name>
        <dbReference type="ChEBI" id="CHEBI:60240"/>
    </cofactor>
</comment>
<keyword evidence="7" id="KW-0539">Nucleus</keyword>
<evidence type="ECO:0000256" key="1">
    <source>
        <dbReference type="ARBA" id="ARBA00001968"/>
    </source>
</evidence>
<dbReference type="Pfam" id="PF13359">
    <property type="entry name" value="DDE_Tnp_4"/>
    <property type="match status" value="1"/>
</dbReference>
<evidence type="ECO:0000256" key="7">
    <source>
        <dbReference type="ARBA" id="ARBA00023242"/>
    </source>
</evidence>
<evidence type="ECO:0000256" key="4">
    <source>
        <dbReference type="ARBA" id="ARBA00022722"/>
    </source>
</evidence>
<keyword evidence="5" id="KW-0479">Metal-binding</keyword>
<comment type="subcellular location">
    <subcellularLocation>
        <location evidence="2">Nucleus</location>
    </subcellularLocation>
</comment>
<accession>A0AAD9TEN9</accession>
<organism evidence="9 10">
    <name type="scientific">Dipteronia dyeriana</name>
    <dbReference type="NCBI Taxonomy" id="168575"/>
    <lineage>
        <taxon>Eukaryota</taxon>
        <taxon>Viridiplantae</taxon>
        <taxon>Streptophyta</taxon>
        <taxon>Embryophyta</taxon>
        <taxon>Tracheophyta</taxon>
        <taxon>Spermatophyta</taxon>
        <taxon>Magnoliopsida</taxon>
        <taxon>eudicotyledons</taxon>
        <taxon>Gunneridae</taxon>
        <taxon>Pentapetalae</taxon>
        <taxon>rosids</taxon>
        <taxon>malvids</taxon>
        <taxon>Sapindales</taxon>
        <taxon>Sapindaceae</taxon>
        <taxon>Hippocastanoideae</taxon>
        <taxon>Acereae</taxon>
        <taxon>Dipteronia</taxon>
    </lineage>
</organism>
<dbReference type="GO" id="GO:0004518">
    <property type="term" value="F:nuclease activity"/>
    <property type="evidence" value="ECO:0007669"/>
    <property type="project" value="UniProtKB-KW"/>
</dbReference>
<comment type="caution">
    <text evidence="9">The sequence shown here is derived from an EMBL/GenBank/DDBJ whole genome shotgun (WGS) entry which is preliminary data.</text>
</comment>
<dbReference type="EMBL" id="JANJYI010000009">
    <property type="protein sequence ID" value="KAK2634393.1"/>
    <property type="molecule type" value="Genomic_DNA"/>
</dbReference>
<dbReference type="GO" id="GO:0005634">
    <property type="term" value="C:nucleus"/>
    <property type="evidence" value="ECO:0007669"/>
    <property type="project" value="UniProtKB-SubCell"/>
</dbReference>
<keyword evidence="6" id="KW-0378">Hydrolase</keyword>
<comment type="similarity">
    <text evidence="3">Belongs to the HARBI1 family.</text>
</comment>
<dbReference type="PANTHER" id="PTHR22930">
    <property type="match status" value="1"/>
</dbReference>
<evidence type="ECO:0000256" key="6">
    <source>
        <dbReference type="ARBA" id="ARBA00022801"/>
    </source>
</evidence>
<dbReference type="InterPro" id="IPR027806">
    <property type="entry name" value="HARBI1_dom"/>
</dbReference>
<reference evidence="9" key="1">
    <citation type="journal article" date="2023" name="Plant J.">
        <title>Genome sequences and population genomics provide insights into the demographic history, inbreeding, and mutation load of two 'living fossil' tree species of Dipteronia.</title>
        <authorList>
            <person name="Feng Y."/>
            <person name="Comes H.P."/>
            <person name="Chen J."/>
            <person name="Zhu S."/>
            <person name="Lu R."/>
            <person name="Zhang X."/>
            <person name="Li P."/>
            <person name="Qiu J."/>
            <person name="Olsen K.M."/>
            <person name="Qiu Y."/>
        </authorList>
    </citation>
    <scope>NUCLEOTIDE SEQUENCE</scope>
    <source>
        <strain evidence="9">KIB01</strain>
    </source>
</reference>
<name>A0AAD9TEN9_9ROSI</name>
<sequence>MYGVIGAIDETLIHACIQLDKQTPSRARGRGECFQNVMALCDFNMIFKLRNVIERAFGVLKARFPILKRMAPYPYGMQRNIVMACMALHNFLRNKTIDDALFSTYDDEDLDVENEIQMKT</sequence>
<evidence type="ECO:0000256" key="3">
    <source>
        <dbReference type="ARBA" id="ARBA00006958"/>
    </source>
</evidence>
<evidence type="ECO:0000256" key="2">
    <source>
        <dbReference type="ARBA" id="ARBA00004123"/>
    </source>
</evidence>
<dbReference type="GO" id="GO:0046872">
    <property type="term" value="F:metal ion binding"/>
    <property type="evidence" value="ECO:0007669"/>
    <property type="project" value="UniProtKB-KW"/>
</dbReference>